<proteinExistence type="predicted"/>
<reference evidence="3" key="1">
    <citation type="submission" date="2021-01" db="EMBL/GenBank/DDBJ databases">
        <authorList>
            <consortium name="Genoscope - CEA"/>
            <person name="William W."/>
        </authorList>
    </citation>
    <scope>NUCLEOTIDE SEQUENCE</scope>
</reference>
<accession>A0A8S1VWE6</accession>
<dbReference type="OMA" id="NKQMLSM"/>
<keyword evidence="2" id="KW-0472">Membrane</keyword>
<organism evidence="3 4">
    <name type="scientific">Paramecium octaurelia</name>
    <dbReference type="NCBI Taxonomy" id="43137"/>
    <lineage>
        <taxon>Eukaryota</taxon>
        <taxon>Sar</taxon>
        <taxon>Alveolata</taxon>
        <taxon>Ciliophora</taxon>
        <taxon>Intramacronucleata</taxon>
        <taxon>Oligohymenophorea</taxon>
        <taxon>Peniculida</taxon>
        <taxon>Parameciidae</taxon>
        <taxon>Paramecium</taxon>
    </lineage>
</organism>
<evidence type="ECO:0000256" key="1">
    <source>
        <dbReference type="SAM" id="MobiDB-lite"/>
    </source>
</evidence>
<dbReference type="EMBL" id="CAJJDP010000077">
    <property type="protein sequence ID" value="CAD8182084.1"/>
    <property type="molecule type" value="Genomic_DNA"/>
</dbReference>
<dbReference type="OrthoDB" id="306184at2759"/>
<evidence type="ECO:0008006" key="5">
    <source>
        <dbReference type="Google" id="ProtNLM"/>
    </source>
</evidence>
<feature type="region of interest" description="Disordered" evidence="1">
    <location>
        <begin position="61"/>
        <end position="88"/>
    </location>
</feature>
<feature type="transmembrane region" description="Helical" evidence="2">
    <location>
        <begin position="104"/>
        <end position="122"/>
    </location>
</feature>
<evidence type="ECO:0000313" key="4">
    <source>
        <dbReference type="Proteomes" id="UP000683925"/>
    </source>
</evidence>
<comment type="caution">
    <text evidence="3">The sequence shown here is derived from an EMBL/GenBank/DDBJ whole genome shotgun (WGS) entry which is preliminary data.</text>
</comment>
<dbReference type="AlphaFoldDB" id="A0A8S1VWE6"/>
<name>A0A8S1VWE6_PAROT</name>
<keyword evidence="4" id="KW-1185">Reference proteome</keyword>
<protein>
    <recommendedName>
        <fullName evidence="5">Transmembrane protein</fullName>
    </recommendedName>
</protein>
<dbReference type="Proteomes" id="UP000683925">
    <property type="component" value="Unassembled WGS sequence"/>
</dbReference>
<evidence type="ECO:0000256" key="2">
    <source>
        <dbReference type="SAM" id="Phobius"/>
    </source>
</evidence>
<gene>
    <name evidence="3" type="ORF">POCTA_138.1.T0780110</name>
</gene>
<sequence length="136" mass="16252">MEQLLNALLAQSSKKQMQVVFINKNNMNRNYSLFQIHLSQLQKCQQPAERLGEQLALKQQCTKRQNKSPSIRKQNTNKDPQNKQMLSMPQQLHQKFIQKKEKELVQFLTICLTILSLIVMLVEYHQQENYRRFYDN</sequence>
<evidence type="ECO:0000313" key="3">
    <source>
        <dbReference type="EMBL" id="CAD8182084.1"/>
    </source>
</evidence>
<keyword evidence="2" id="KW-1133">Transmembrane helix</keyword>
<keyword evidence="2" id="KW-0812">Transmembrane</keyword>